<organism evidence="2 3">
    <name type="scientific">Oedothorax gibbosus</name>
    <dbReference type="NCBI Taxonomy" id="931172"/>
    <lineage>
        <taxon>Eukaryota</taxon>
        <taxon>Metazoa</taxon>
        <taxon>Ecdysozoa</taxon>
        <taxon>Arthropoda</taxon>
        <taxon>Chelicerata</taxon>
        <taxon>Arachnida</taxon>
        <taxon>Araneae</taxon>
        <taxon>Araneomorphae</taxon>
        <taxon>Entelegynae</taxon>
        <taxon>Araneoidea</taxon>
        <taxon>Linyphiidae</taxon>
        <taxon>Erigoninae</taxon>
        <taxon>Oedothorax</taxon>
    </lineage>
</organism>
<dbReference type="EMBL" id="JAFNEN010004766">
    <property type="protein sequence ID" value="KAG8170852.1"/>
    <property type="molecule type" value="Genomic_DNA"/>
</dbReference>
<keyword evidence="3" id="KW-1185">Reference proteome</keyword>
<proteinExistence type="predicted"/>
<evidence type="ECO:0000313" key="2">
    <source>
        <dbReference type="EMBL" id="KAG8170852.1"/>
    </source>
</evidence>
<comment type="caution">
    <text evidence="2">The sequence shown here is derived from an EMBL/GenBank/DDBJ whole genome shotgun (WGS) entry which is preliminary data.</text>
</comment>
<dbReference type="Proteomes" id="UP000827092">
    <property type="component" value="Unassembled WGS sequence"/>
</dbReference>
<evidence type="ECO:0000313" key="3">
    <source>
        <dbReference type="Proteomes" id="UP000827092"/>
    </source>
</evidence>
<feature type="region of interest" description="Disordered" evidence="1">
    <location>
        <begin position="112"/>
        <end position="137"/>
    </location>
</feature>
<sequence>MEPFSSFSHQGSQLSICYYHPDCTGWRLQAGSTARAPSSTPPRTLLTHCGRKTYTREATAERPDQDLTIDLHVRNRYGPPPEFPMASSCPGHSSPSFGSQRVRLKLRHVQQVERGGSPVRPARDRERGSRMRPTSAGRTFNFRRRAYSRPMDCAHVRLLCSLQLSLTVLGLLSVSRKVFSLGGVYHPSKVAHSKQPDSKEIASGLEPSSYGGGLAPHLGNRPVQKGDLLQSPSTGSLTPKRHISHAP</sequence>
<accession>A0AAV6TGH8</accession>
<gene>
    <name evidence="2" type="ORF">JTE90_019627</name>
</gene>
<dbReference type="AlphaFoldDB" id="A0AAV6TGH8"/>
<evidence type="ECO:0000256" key="1">
    <source>
        <dbReference type="SAM" id="MobiDB-lite"/>
    </source>
</evidence>
<name>A0AAV6TGH8_9ARAC</name>
<reference evidence="2 3" key="1">
    <citation type="journal article" date="2022" name="Nat. Ecol. Evol.">
        <title>A masculinizing supergene underlies an exaggerated male reproductive morph in a spider.</title>
        <authorList>
            <person name="Hendrickx F."/>
            <person name="De Corte Z."/>
            <person name="Sonet G."/>
            <person name="Van Belleghem S.M."/>
            <person name="Kostlbacher S."/>
            <person name="Vangestel C."/>
        </authorList>
    </citation>
    <scope>NUCLEOTIDE SEQUENCE [LARGE SCALE GENOMIC DNA]</scope>
    <source>
        <strain evidence="2">W744_W776</strain>
    </source>
</reference>
<protein>
    <submittedName>
        <fullName evidence="2">Uncharacterized protein</fullName>
    </submittedName>
</protein>
<feature type="region of interest" description="Disordered" evidence="1">
    <location>
        <begin position="189"/>
        <end position="247"/>
    </location>
</feature>